<dbReference type="RefSeq" id="XP_064854307.1">
    <property type="nucleotide sequence ID" value="XM_064998235.1"/>
</dbReference>
<dbReference type="SMART" id="SM00184">
    <property type="entry name" value="RING"/>
    <property type="match status" value="1"/>
</dbReference>
<evidence type="ECO:0000256" key="1">
    <source>
        <dbReference type="ARBA" id="ARBA00004370"/>
    </source>
</evidence>
<evidence type="ECO:0000259" key="12">
    <source>
        <dbReference type="PROSITE" id="PS50089"/>
    </source>
</evidence>
<evidence type="ECO:0000256" key="4">
    <source>
        <dbReference type="ARBA" id="ARBA00022771"/>
    </source>
</evidence>
<feature type="transmembrane region" description="Helical" evidence="11">
    <location>
        <begin position="40"/>
        <end position="65"/>
    </location>
</feature>
<reference evidence="13 14" key="1">
    <citation type="journal article" date="2023" name="Elife">
        <title>Identification of key yeast species and microbe-microbe interactions impacting larval growth of Drosophila in the wild.</title>
        <authorList>
            <person name="Mure A."/>
            <person name="Sugiura Y."/>
            <person name="Maeda R."/>
            <person name="Honda K."/>
            <person name="Sakurai N."/>
            <person name="Takahashi Y."/>
            <person name="Watada M."/>
            <person name="Katoh T."/>
            <person name="Gotoh A."/>
            <person name="Gotoh Y."/>
            <person name="Taniguchi I."/>
            <person name="Nakamura K."/>
            <person name="Hayashi T."/>
            <person name="Katayama T."/>
            <person name="Uemura T."/>
            <person name="Hattori Y."/>
        </authorList>
    </citation>
    <scope>NUCLEOTIDE SEQUENCE [LARGE SCALE GENOMIC DNA]</scope>
    <source>
        <strain evidence="13 14">SC-9</strain>
    </source>
</reference>
<dbReference type="Gene3D" id="3.30.40.10">
    <property type="entry name" value="Zinc/RING finger domain, C3HC4 (zinc finger)"/>
    <property type="match status" value="1"/>
</dbReference>
<dbReference type="CDD" id="cd16473">
    <property type="entry name" value="RING-H2_RNF103"/>
    <property type="match status" value="1"/>
</dbReference>
<keyword evidence="14" id="KW-1185">Reference proteome</keyword>
<name>A0AAV5QRZ7_9ASCO</name>
<dbReference type="PROSITE" id="PS50089">
    <property type="entry name" value="ZF_RING_2"/>
    <property type="match status" value="1"/>
</dbReference>
<dbReference type="Pfam" id="PF13639">
    <property type="entry name" value="zf-RING_2"/>
    <property type="match status" value="1"/>
</dbReference>
<sequence>MSSTPPDPASLSSTPPSPTSTESRQPDPGTTWSANEPSQALFYLAIVIGVFIAVLFVFFSLRYFVRAKIGVLFSGSSNSDLRELTEVHHNVFDPAYPIRDVVPFGRFGFAFPTIDTHSSPLKFSKRFRLTTEELDYLFPERTYSDWLNGGAERDALDRDIHIKIKYCDSNSQDGALNDDNKGQASKEKSVVSNVDIDDVQSIKSVLSVHQPPKEIHYEDDTCAICIDEFTPNDIVRGLICGHVFHKTCVDPWLSNRKACCPLCKRDYYLRNRIINDGDGSGSNNSGSHDENENNDHRFDLMTEEEVTRLRETERIMSQNHRIMIELSALGRPSARNNSNSNDAGDGQNATEGTATPGAAEPANELALRNIEAYNEYLNSLRPLSVRATEALESHPELEEIAKAKVESQYFTWRFRFFWRLMGITKDDLIHSVIVSRYEDILQEEQQTQREQEENTQELATEVPPGDTASIVHNHVIPISPEAGTTDAGNGIITTTNPENHTVTINFGNQTPEVNDSDSVDIAENRPVPSDPNSEAFEGRRTIVERMV</sequence>
<dbReference type="EMBL" id="BTFZ01000011">
    <property type="protein sequence ID" value="GMM37311.1"/>
    <property type="molecule type" value="Genomic_DNA"/>
</dbReference>
<dbReference type="GeneID" id="90075286"/>
<evidence type="ECO:0000256" key="8">
    <source>
        <dbReference type="PROSITE-ProRule" id="PRU00175"/>
    </source>
</evidence>
<protein>
    <recommendedName>
        <fullName evidence="12">RING-type domain-containing protein</fullName>
    </recommendedName>
</protein>
<feature type="domain" description="RING-type" evidence="12">
    <location>
        <begin position="222"/>
        <end position="264"/>
    </location>
</feature>
<feature type="region of interest" description="Disordered" evidence="10">
    <location>
        <begin position="277"/>
        <end position="301"/>
    </location>
</feature>
<dbReference type="PANTHER" id="PTHR46539">
    <property type="entry name" value="E3 UBIQUITIN-PROTEIN LIGASE ATL42"/>
    <property type="match status" value="1"/>
</dbReference>
<dbReference type="PANTHER" id="PTHR46539:SF1">
    <property type="entry name" value="E3 UBIQUITIN-PROTEIN LIGASE ATL42"/>
    <property type="match status" value="1"/>
</dbReference>
<evidence type="ECO:0000313" key="14">
    <source>
        <dbReference type="Proteomes" id="UP001360560"/>
    </source>
</evidence>
<comment type="subcellular location">
    <subcellularLocation>
        <location evidence="1">Membrane</location>
    </subcellularLocation>
</comment>
<organism evidence="13 14">
    <name type="scientific">Saccharomycopsis crataegensis</name>
    <dbReference type="NCBI Taxonomy" id="43959"/>
    <lineage>
        <taxon>Eukaryota</taxon>
        <taxon>Fungi</taxon>
        <taxon>Dikarya</taxon>
        <taxon>Ascomycota</taxon>
        <taxon>Saccharomycotina</taxon>
        <taxon>Saccharomycetes</taxon>
        <taxon>Saccharomycopsidaceae</taxon>
        <taxon>Saccharomycopsis</taxon>
    </lineage>
</organism>
<evidence type="ECO:0000256" key="3">
    <source>
        <dbReference type="ARBA" id="ARBA00022723"/>
    </source>
</evidence>
<keyword evidence="9" id="KW-0175">Coiled coil</keyword>
<comment type="caution">
    <text evidence="13">The sequence shown here is derived from an EMBL/GenBank/DDBJ whole genome shotgun (WGS) entry which is preliminary data.</text>
</comment>
<evidence type="ECO:0000256" key="2">
    <source>
        <dbReference type="ARBA" id="ARBA00022692"/>
    </source>
</evidence>
<keyword evidence="4 8" id="KW-0863">Zinc-finger</keyword>
<dbReference type="Proteomes" id="UP001360560">
    <property type="component" value="Unassembled WGS sequence"/>
</dbReference>
<feature type="coiled-coil region" evidence="9">
    <location>
        <begin position="434"/>
        <end position="461"/>
    </location>
</feature>
<dbReference type="AlphaFoldDB" id="A0AAV5QRZ7"/>
<keyword evidence="5" id="KW-0862">Zinc</keyword>
<dbReference type="GO" id="GO:0016020">
    <property type="term" value="C:membrane"/>
    <property type="evidence" value="ECO:0007669"/>
    <property type="project" value="UniProtKB-SubCell"/>
</dbReference>
<keyword evidence="6 11" id="KW-1133">Transmembrane helix</keyword>
<feature type="compositionally biased region" description="Basic and acidic residues" evidence="10">
    <location>
        <begin position="287"/>
        <end position="301"/>
    </location>
</feature>
<feature type="region of interest" description="Disordered" evidence="10">
    <location>
        <begin position="1"/>
        <end position="31"/>
    </location>
</feature>
<keyword evidence="3" id="KW-0479">Metal-binding</keyword>
<keyword evidence="2 11" id="KW-0812">Transmembrane</keyword>
<evidence type="ECO:0000256" key="5">
    <source>
        <dbReference type="ARBA" id="ARBA00022833"/>
    </source>
</evidence>
<keyword evidence="7 11" id="KW-0472">Membrane</keyword>
<proteinExistence type="predicted"/>
<evidence type="ECO:0000256" key="7">
    <source>
        <dbReference type="ARBA" id="ARBA00023136"/>
    </source>
</evidence>
<evidence type="ECO:0000256" key="6">
    <source>
        <dbReference type="ARBA" id="ARBA00022989"/>
    </source>
</evidence>
<dbReference type="InterPro" id="IPR013083">
    <property type="entry name" value="Znf_RING/FYVE/PHD"/>
</dbReference>
<feature type="region of interest" description="Disordered" evidence="10">
    <location>
        <begin position="328"/>
        <end position="358"/>
    </location>
</feature>
<dbReference type="SUPFAM" id="SSF57850">
    <property type="entry name" value="RING/U-box"/>
    <property type="match status" value="1"/>
</dbReference>
<dbReference type="GO" id="GO:0008270">
    <property type="term" value="F:zinc ion binding"/>
    <property type="evidence" value="ECO:0007669"/>
    <property type="project" value="UniProtKB-KW"/>
</dbReference>
<evidence type="ECO:0000313" key="13">
    <source>
        <dbReference type="EMBL" id="GMM37311.1"/>
    </source>
</evidence>
<gene>
    <name evidence="13" type="ORF">DASC09_046360</name>
</gene>
<accession>A0AAV5QRZ7</accession>
<feature type="compositionally biased region" description="Low complexity" evidence="10">
    <location>
        <begin position="348"/>
        <end position="358"/>
    </location>
</feature>
<evidence type="ECO:0000256" key="9">
    <source>
        <dbReference type="SAM" id="Coils"/>
    </source>
</evidence>
<dbReference type="InterPro" id="IPR001841">
    <property type="entry name" value="Znf_RING"/>
</dbReference>
<feature type="compositionally biased region" description="Low complexity" evidence="10">
    <location>
        <begin position="9"/>
        <end position="23"/>
    </location>
</feature>
<evidence type="ECO:0000256" key="10">
    <source>
        <dbReference type="SAM" id="MobiDB-lite"/>
    </source>
</evidence>
<evidence type="ECO:0000256" key="11">
    <source>
        <dbReference type="SAM" id="Phobius"/>
    </source>
</evidence>